<dbReference type="SUPFAM" id="SSF55021">
    <property type="entry name" value="ACT-like"/>
    <property type="match status" value="1"/>
</dbReference>
<dbReference type="STRING" id="1121338.CLTEP_10360"/>
<evidence type="ECO:0000313" key="3">
    <source>
        <dbReference type="EMBL" id="KYH35043.1"/>
    </source>
</evidence>
<dbReference type="RefSeq" id="WP_066823555.1">
    <property type="nucleotide sequence ID" value="NZ_LTBA01000007.1"/>
</dbReference>
<organism evidence="3 4">
    <name type="scientific">Clostridium tepidiprofundi DSM 19306</name>
    <dbReference type="NCBI Taxonomy" id="1121338"/>
    <lineage>
        <taxon>Bacteria</taxon>
        <taxon>Bacillati</taxon>
        <taxon>Bacillota</taxon>
        <taxon>Clostridia</taxon>
        <taxon>Eubacteriales</taxon>
        <taxon>Clostridiaceae</taxon>
        <taxon>Clostridium</taxon>
    </lineage>
</organism>
<dbReference type="NCBIfam" id="NF003361">
    <property type="entry name" value="PRK04435.1"/>
    <property type="match status" value="1"/>
</dbReference>
<dbReference type="Gene3D" id="3.30.70.260">
    <property type="match status" value="1"/>
</dbReference>
<dbReference type="HAMAP" id="MF_00707">
    <property type="entry name" value="UPF0735"/>
    <property type="match status" value="1"/>
</dbReference>
<evidence type="ECO:0000313" key="4">
    <source>
        <dbReference type="Proteomes" id="UP000075531"/>
    </source>
</evidence>
<comment type="caution">
    <text evidence="3">The sequence shown here is derived from an EMBL/GenBank/DDBJ whole genome shotgun (WGS) entry which is preliminary data.</text>
</comment>
<keyword evidence="4" id="KW-1185">Reference proteome</keyword>
<dbReference type="PROSITE" id="PS51671">
    <property type="entry name" value="ACT"/>
    <property type="match status" value="1"/>
</dbReference>
<dbReference type="AlphaFoldDB" id="A0A151B5G0"/>
<proteinExistence type="inferred from homology"/>
<accession>A0A151B5G0</accession>
<feature type="domain" description="ACT" evidence="2">
    <location>
        <begin position="69"/>
        <end position="144"/>
    </location>
</feature>
<reference evidence="3 4" key="1">
    <citation type="submission" date="2016-02" db="EMBL/GenBank/DDBJ databases">
        <title>Genome sequence of Clostridium tepidiprofundi DSM 19306.</title>
        <authorList>
            <person name="Poehlein A."/>
            <person name="Daniel R."/>
        </authorList>
    </citation>
    <scope>NUCLEOTIDE SEQUENCE [LARGE SCALE GENOMIC DNA]</scope>
    <source>
        <strain evidence="3 4">DSM 19306</strain>
    </source>
</reference>
<sequence>MDTKYFVIDKDILPEIFDKVVKAKELLSTGKVKEITEAVRIVGISRSTYYKYKDHVFTISEGTLCKRVTISFLLSHEMGILSNILNMIADVKGNILTINQNIPINKIANVSITFDISNLTVDIDDILNDIRNLEGVLKLDLIAME</sequence>
<dbReference type="InterPro" id="IPR045865">
    <property type="entry name" value="ACT-like_dom_sf"/>
</dbReference>
<gene>
    <name evidence="3" type="ORF">CLTEP_10360</name>
</gene>
<evidence type="ECO:0000259" key="2">
    <source>
        <dbReference type="PROSITE" id="PS51671"/>
    </source>
</evidence>
<dbReference type="InterPro" id="IPR008310">
    <property type="entry name" value="UPF0735_ACT_dom-cont"/>
</dbReference>
<comment type="similarity">
    <text evidence="1">Belongs to the UPF0735 family.</text>
</comment>
<dbReference type="Pfam" id="PF13291">
    <property type="entry name" value="ACT_4"/>
    <property type="match status" value="1"/>
</dbReference>
<dbReference type="OrthoDB" id="9788773at2"/>
<dbReference type="PIRSF" id="PIRSF025624">
    <property type="entry name" value="ACT_PheB"/>
    <property type="match status" value="1"/>
</dbReference>
<dbReference type="EMBL" id="LTBA01000007">
    <property type="protein sequence ID" value="KYH35043.1"/>
    <property type="molecule type" value="Genomic_DNA"/>
</dbReference>
<dbReference type="PATRIC" id="fig|1121338.3.peg.1068"/>
<protein>
    <recommendedName>
        <fullName evidence="1">UPF0735 ACT domain-containing protein CLTEP_10360</fullName>
    </recommendedName>
</protein>
<dbReference type="InterPro" id="IPR002912">
    <property type="entry name" value="ACT_dom"/>
</dbReference>
<dbReference type="Proteomes" id="UP000075531">
    <property type="component" value="Unassembled WGS sequence"/>
</dbReference>
<dbReference type="CDD" id="cd04888">
    <property type="entry name" value="ACT_PheB-BS"/>
    <property type="match status" value="1"/>
</dbReference>
<name>A0A151B5G0_9CLOT</name>
<evidence type="ECO:0000256" key="1">
    <source>
        <dbReference type="HAMAP-Rule" id="MF_00707"/>
    </source>
</evidence>